<name>A0A8H3U0K1_9TREE</name>
<dbReference type="EMBL" id="BLZA01000048">
    <property type="protein sequence ID" value="GHJ89584.1"/>
    <property type="molecule type" value="Genomic_DNA"/>
</dbReference>
<accession>A0A8H3U0K1</accession>
<protein>
    <submittedName>
        <fullName evidence="2">Uncharacterized protein</fullName>
    </submittedName>
</protein>
<dbReference type="OrthoDB" id="2588760at2759"/>
<organism evidence="2 3">
    <name type="scientific">Naganishia liquefaciens</name>
    <dbReference type="NCBI Taxonomy" id="104408"/>
    <lineage>
        <taxon>Eukaryota</taxon>
        <taxon>Fungi</taxon>
        <taxon>Dikarya</taxon>
        <taxon>Basidiomycota</taxon>
        <taxon>Agaricomycotina</taxon>
        <taxon>Tremellomycetes</taxon>
        <taxon>Filobasidiales</taxon>
        <taxon>Filobasidiaceae</taxon>
        <taxon>Naganishia</taxon>
    </lineage>
</organism>
<evidence type="ECO:0000256" key="1">
    <source>
        <dbReference type="SAM" id="MobiDB-lite"/>
    </source>
</evidence>
<evidence type="ECO:0000313" key="3">
    <source>
        <dbReference type="Proteomes" id="UP000620104"/>
    </source>
</evidence>
<gene>
    <name evidence="2" type="ORF">NliqN6_5986</name>
</gene>
<dbReference type="InterPro" id="IPR029058">
    <property type="entry name" value="AB_hydrolase_fold"/>
</dbReference>
<reference evidence="2" key="1">
    <citation type="submission" date="2020-07" db="EMBL/GenBank/DDBJ databases">
        <title>Draft Genome Sequence of a Deep-Sea Yeast, Naganishia (Cryptococcus) liquefaciens strain N6.</title>
        <authorList>
            <person name="Han Y.W."/>
            <person name="Kajitani R."/>
            <person name="Morimoto H."/>
            <person name="Parhat M."/>
            <person name="Tsubouchi H."/>
            <person name="Bakenova O."/>
            <person name="Ogata M."/>
            <person name="Argunhan B."/>
            <person name="Aoki R."/>
            <person name="Kajiwara S."/>
            <person name="Itoh T."/>
            <person name="Iwasaki H."/>
        </authorList>
    </citation>
    <scope>NUCLEOTIDE SEQUENCE</scope>
    <source>
        <strain evidence="2">N6</strain>
    </source>
</reference>
<dbReference type="AlphaFoldDB" id="A0A8H3U0K1"/>
<proteinExistence type="predicted"/>
<dbReference type="Proteomes" id="UP000620104">
    <property type="component" value="Unassembled WGS sequence"/>
</dbReference>
<dbReference type="SUPFAM" id="SSF53474">
    <property type="entry name" value="alpha/beta-Hydrolases"/>
    <property type="match status" value="2"/>
</dbReference>
<evidence type="ECO:0000313" key="2">
    <source>
        <dbReference type="EMBL" id="GHJ89584.1"/>
    </source>
</evidence>
<comment type="caution">
    <text evidence="2">The sequence shown here is derived from an EMBL/GenBank/DDBJ whole genome shotgun (WGS) entry which is preliminary data.</text>
</comment>
<feature type="region of interest" description="Disordered" evidence="1">
    <location>
        <begin position="133"/>
        <end position="154"/>
    </location>
</feature>
<keyword evidence="3" id="KW-1185">Reference proteome</keyword>
<sequence length="332" mass="36898">MGNVLSAKYTYDDTTLDLGARGKWRGTLVVGRVKRFTGVPSAVPPAGERRWKRPQCLGGADVHLTAFPSNPKSVADVQPQFEELLVALDPYQALDAEPLLKAVKVMQLKTLRPVADSASFPEDLMRRFARSHERGMHLPHRRAKGRGGTARQDRQSIPLSVTDRLLKAYTKDKIQGPTALPDPKPSIGEVAKVYGDVISDVQVRAPERLLGQQLCDAVVPLDGVHRYRIGWKAGFVKQVMPRILGVPQGSDTLTWSYRVRHGVTEHEQAVMKQWIGNLVKFVHDLQMQYGTHNWQEMKQLDADGGDCGRSEVGLFAAGRTFDGRTDCQETGR</sequence>